<keyword evidence="1" id="KW-0694">RNA-binding</keyword>
<keyword evidence="3" id="KW-1185">Reference proteome</keyword>
<keyword evidence="1" id="KW-0863">Zinc-finger</keyword>
<accession>A0A914ZYZ5</accession>
<dbReference type="GO" id="GO:0008270">
    <property type="term" value="F:zinc ion binding"/>
    <property type="evidence" value="ECO:0007669"/>
    <property type="project" value="UniProtKB-KW"/>
</dbReference>
<name>A0A914ZYZ5_PARUN</name>
<dbReference type="GO" id="GO:0006417">
    <property type="term" value="P:regulation of translation"/>
    <property type="evidence" value="ECO:0007669"/>
    <property type="project" value="UniProtKB-UniRule"/>
</dbReference>
<keyword evidence="1" id="KW-0810">Translation regulation</keyword>
<dbReference type="Proteomes" id="UP000887569">
    <property type="component" value="Unplaced"/>
</dbReference>
<feature type="domain" description="Nanos-type" evidence="2">
    <location>
        <begin position="250"/>
        <end position="295"/>
    </location>
</feature>
<reference evidence="4" key="1">
    <citation type="submission" date="2022-11" db="UniProtKB">
        <authorList>
            <consortium name="WormBaseParasite"/>
        </authorList>
    </citation>
    <scope>IDENTIFICATION</scope>
</reference>
<dbReference type="PROSITE" id="PS51522">
    <property type="entry name" value="ZF_NANOS"/>
    <property type="match status" value="1"/>
</dbReference>
<dbReference type="InterPro" id="IPR024161">
    <property type="entry name" value="Znf_nanos-typ"/>
</dbReference>
<evidence type="ECO:0000313" key="3">
    <source>
        <dbReference type="Proteomes" id="UP000887569"/>
    </source>
</evidence>
<dbReference type="GO" id="GO:0003723">
    <property type="term" value="F:RNA binding"/>
    <property type="evidence" value="ECO:0007669"/>
    <property type="project" value="UniProtKB-UniRule"/>
</dbReference>
<keyword evidence="1" id="KW-0862">Zinc</keyword>
<organism evidence="3 4">
    <name type="scientific">Parascaris univalens</name>
    <name type="common">Nematode worm</name>
    <dbReference type="NCBI Taxonomy" id="6257"/>
    <lineage>
        <taxon>Eukaryota</taxon>
        <taxon>Metazoa</taxon>
        <taxon>Ecdysozoa</taxon>
        <taxon>Nematoda</taxon>
        <taxon>Chromadorea</taxon>
        <taxon>Rhabditida</taxon>
        <taxon>Spirurina</taxon>
        <taxon>Ascaridomorpha</taxon>
        <taxon>Ascaridoidea</taxon>
        <taxon>Ascarididae</taxon>
        <taxon>Parascaris</taxon>
    </lineage>
</organism>
<comment type="similarity">
    <text evidence="1">Belongs to the nanos family.</text>
</comment>
<sequence length="312" mass="34735">MKPLKNEFSWSPFMWRIRNVIFFCRGEGRSRLDRIAAAMAFFGDAKRLVFMDKWLKKDKNLQIDPVESCCDDYSSSSEYKLFGGYDSPLSPTMPCVLPDCDSDFRSTAQRHAPLVSVHGEGQTHLCTAAQTAPTAFELCEHHLDDSRVFRFPPRLTASAIAECAKSNRLENMMLSRPAHVAEPVIQQDVRSASHAPIQLRSGIIPLPCIRTEAGKIAYELDRSSLGTSCTTLQPVYRPIRLAAPHIQVGGCGYCVSINKPSDHNKKHCPVLANLAPCKICGASGSKNHTIRYCPKRQKVILKLKTSSAERDN</sequence>
<keyword evidence="1" id="KW-0479">Metal-binding</keyword>
<protein>
    <submittedName>
        <fullName evidence="4">Nanos-type domain-containing protein</fullName>
    </submittedName>
</protein>
<evidence type="ECO:0000256" key="1">
    <source>
        <dbReference type="PROSITE-ProRule" id="PRU00855"/>
    </source>
</evidence>
<evidence type="ECO:0000259" key="2">
    <source>
        <dbReference type="PROSITE" id="PS51522"/>
    </source>
</evidence>
<evidence type="ECO:0000313" key="4">
    <source>
        <dbReference type="WBParaSite" id="PgE009_g002_t01"/>
    </source>
</evidence>
<dbReference type="Gene3D" id="4.10.60.30">
    <property type="entry name" value="Nanos, RNA-binding domain"/>
    <property type="match status" value="1"/>
</dbReference>
<dbReference type="AlphaFoldDB" id="A0A914ZYZ5"/>
<proteinExistence type="inferred from homology"/>
<dbReference type="WBParaSite" id="PgE009_g002_t01">
    <property type="protein sequence ID" value="PgE009_g002_t01"/>
    <property type="gene ID" value="PgE009_g002"/>
</dbReference>
<dbReference type="InterPro" id="IPR038129">
    <property type="entry name" value="Nanos_sf"/>
</dbReference>